<sequence length="393" mass="41353">MLLNIKTIIRDWSLSATVSGFIAVLIGFASAMAIVLQAGQAAGASPQILESWIWALGIGMGVGCIGLSAYYKRPIIIVWSTPGAALLATSLMGATIEQATGIFIFVAILSILVGVTGAFQKLTSYIPLPIASALLAGVLFQFGLQIFTSFALNPLLVGIMLSIYLLTKRVLPRYAIVCVFLVGIIITIFQGQLATENLAFELTTPIWVSPEFDINLLIGIGIPLFIVTMTSQNLPGIAVLKASGYEKQSISPILTTVGSINLVLAPFGGFTFNLAAITAAICTSEEAHPDKNKRYIAGIAAGIFNIIAGLLGAAVVALFASFPMAFIAALAGIALLGTIANSLNTAFVEPVYREAALVTFLVSASGISFFEIAASFWGVVFGLIVLAFQRLKH</sequence>
<feature type="transmembrane region" description="Helical" evidence="1">
    <location>
        <begin position="12"/>
        <end position="39"/>
    </location>
</feature>
<accession>K6YBX0</accession>
<dbReference type="RefSeq" id="WP_006014070.1">
    <property type="nucleotide sequence ID" value="NZ_AUAV01000008.1"/>
</dbReference>
<feature type="transmembrane region" description="Helical" evidence="1">
    <location>
        <begin position="295"/>
        <end position="319"/>
    </location>
</feature>
<keyword evidence="3" id="KW-1185">Reference proteome</keyword>
<feature type="transmembrane region" description="Helical" evidence="1">
    <location>
        <begin position="252"/>
        <end position="275"/>
    </location>
</feature>
<feature type="transmembrane region" description="Helical" evidence="1">
    <location>
        <begin position="174"/>
        <end position="194"/>
    </location>
</feature>
<gene>
    <name evidence="2" type="primary">benE</name>
    <name evidence="2" type="ORF">GPAL_3391</name>
</gene>
<protein>
    <submittedName>
        <fullName evidence="2">Benzoate membrane transport protein</fullName>
    </submittedName>
</protein>
<feature type="transmembrane region" description="Helical" evidence="1">
    <location>
        <begin position="214"/>
        <end position="240"/>
    </location>
</feature>
<feature type="transmembrane region" description="Helical" evidence="1">
    <location>
        <begin position="102"/>
        <end position="119"/>
    </location>
</feature>
<feature type="transmembrane region" description="Helical" evidence="1">
    <location>
        <begin position="51"/>
        <end position="71"/>
    </location>
</feature>
<dbReference type="InterPro" id="IPR004711">
    <property type="entry name" value="Benzoate_Transporter"/>
</dbReference>
<dbReference type="AlphaFoldDB" id="K6YBX0"/>
<dbReference type="STRING" id="1121922.GCA_000428905_01665"/>
<feature type="transmembrane region" description="Helical" evidence="1">
    <location>
        <begin position="367"/>
        <end position="388"/>
    </location>
</feature>
<keyword evidence="1" id="KW-0472">Membrane</keyword>
<dbReference type="EMBL" id="BAEQ01000054">
    <property type="protein sequence ID" value="GAC30239.1"/>
    <property type="molecule type" value="Genomic_DNA"/>
</dbReference>
<dbReference type="PANTHER" id="PTHR30199">
    <property type="entry name" value="MFS FAMILY TRANSPORTER, PREDICTED SUBSTRATE BENZOATE"/>
    <property type="match status" value="1"/>
</dbReference>
<dbReference type="GO" id="GO:0042925">
    <property type="term" value="F:benzoate transmembrane transporter activity"/>
    <property type="evidence" value="ECO:0007669"/>
    <property type="project" value="InterPro"/>
</dbReference>
<evidence type="ECO:0000313" key="2">
    <source>
        <dbReference type="EMBL" id="GAC30239.1"/>
    </source>
</evidence>
<dbReference type="GO" id="GO:0005886">
    <property type="term" value="C:plasma membrane"/>
    <property type="evidence" value="ECO:0007669"/>
    <property type="project" value="TreeGrafter"/>
</dbReference>
<keyword evidence="1" id="KW-0812">Transmembrane</keyword>
<proteinExistence type="predicted"/>
<evidence type="ECO:0000313" key="3">
    <source>
        <dbReference type="Proteomes" id="UP000006251"/>
    </source>
</evidence>
<dbReference type="NCBIfam" id="TIGR00843">
    <property type="entry name" value="benE"/>
    <property type="match status" value="1"/>
</dbReference>
<name>K6YBX0_9ALTE</name>
<dbReference type="PANTHER" id="PTHR30199:SF0">
    <property type="entry name" value="INNER MEMBRANE PROTEIN YDCO"/>
    <property type="match status" value="1"/>
</dbReference>
<organism evidence="2 3">
    <name type="scientific">Brumicola pallidula DSM 14239 = ACAM 615</name>
    <dbReference type="NCBI Taxonomy" id="1121922"/>
    <lineage>
        <taxon>Bacteria</taxon>
        <taxon>Pseudomonadati</taxon>
        <taxon>Pseudomonadota</taxon>
        <taxon>Gammaproteobacteria</taxon>
        <taxon>Alteromonadales</taxon>
        <taxon>Alteromonadaceae</taxon>
        <taxon>Brumicola</taxon>
    </lineage>
</organism>
<feature type="transmembrane region" description="Helical" evidence="1">
    <location>
        <begin position="326"/>
        <end position="347"/>
    </location>
</feature>
<dbReference type="Proteomes" id="UP000006251">
    <property type="component" value="Unassembled WGS sequence"/>
</dbReference>
<dbReference type="Pfam" id="PF03594">
    <property type="entry name" value="BenE"/>
    <property type="match status" value="1"/>
</dbReference>
<evidence type="ECO:0000256" key="1">
    <source>
        <dbReference type="SAM" id="Phobius"/>
    </source>
</evidence>
<keyword evidence="1" id="KW-1133">Transmembrane helix</keyword>
<feature type="transmembrane region" description="Helical" evidence="1">
    <location>
        <begin position="150"/>
        <end position="167"/>
    </location>
</feature>
<feature type="transmembrane region" description="Helical" evidence="1">
    <location>
        <begin position="126"/>
        <end position="144"/>
    </location>
</feature>
<comment type="caution">
    <text evidence="2">The sequence shown here is derived from an EMBL/GenBank/DDBJ whole genome shotgun (WGS) entry which is preliminary data.</text>
</comment>
<reference evidence="3" key="1">
    <citation type="journal article" date="2014" name="Environ. Microbiol.">
        <title>Comparative genomics of the marine bacterial genus Glaciecola reveals the high degree of genomic diversity and genomic characteristic for cold adaptation.</title>
        <authorList>
            <person name="Qin Q.L."/>
            <person name="Xie B.B."/>
            <person name="Yu Y."/>
            <person name="Shu Y.L."/>
            <person name="Rong J.C."/>
            <person name="Zhang Y.J."/>
            <person name="Zhao D.L."/>
            <person name="Chen X.L."/>
            <person name="Zhang X.Y."/>
            <person name="Chen B."/>
            <person name="Zhou B.C."/>
            <person name="Zhang Y.Z."/>
        </authorList>
    </citation>
    <scope>NUCLEOTIDE SEQUENCE [LARGE SCALE GENOMIC DNA]</scope>
    <source>
        <strain evidence="3">ACAM 615</strain>
    </source>
</reference>
<feature type="transmembrane region" description="Helical" evidence="1">
    <location>
        <begin position="76"/>
        <end position="96"/>
    </location>
</feature>